<dbReference type="InterPro" id="IPR020847">
    <property type="entry name" value="AP_endonuclease_F1_BS"/>
</dbReference>
<dbReference type="Gene3D" id="3.60.10.10">
    <property type="entry name" value="Endonuclease/exonuclease/phosphatase"/>
    <property type="match status" value="1"/>
</dbReference>
<dbReference type="SUPFAM" id="SSF56219">
    <property type="entry name" value="DNase I-like"/>
    <property type="match status" value="1"/>
</dbReference>
<gene>
    <name evidence="5" type="ORF">FSB_LOCUS41477</name>
</gene>
<dbReference type="Pfam" id="PF03372">
    <property type="entry name" value="Exo_endo_phos"/>
    <property type="match status" value="1"/>
</dbReference>
<feature type="domain" description="FHA" evidence="3">
    <location>
        <begin position="98"/>
        <end position="155"/>
    </location>
</feature>
<organism evidence="5">
    <name type="scientific">Fagus sylvatica</name>
    <name type="common">Beechnut</name>
    <dbReference type="NCBI Taxonomy" id="28930"/>
    <lineage>
        <taxon>Eukaryota</taxon>
        <taxon>Viridiplantae</taxon>
        <taxon>Streptophyta</taxon>
        <taxon>Embryophyta</taxon>
        <taxon>Tracheophyta</taxon>
        <taxon>Spermatophyta</taxon>
        <taxon>Magnoliopsida</taxon>
        <taxon>eudicotyledons</taxon>
        <taxon>Gunneridae</taxon>
        <taxon>Pentapetalae</taxon>
        <taxon>rosids</taxon>
        <taxon>fabids</taxon>
        <taxon>Fagales</taxon>
        <taxon>Fagaceae</taxon>
        <taxon>Fagus</taxon>
    </lineage>
</organism>
<dbReference type="PROSITE" id="PS50878">
    <property type="entry name" value="RT_POL"/>
    <property type="match status" value="2"/>
</dbReference>
<evidence type="ECO:0000259" key="3">
    <source>
        <dbReference type="PROSITE" id="PS50006"/>
    </source>
</evidence>
<dbReference type="CDD" id="cd01650">
    <property type="entry name" value="RT_nLTR_like"/>
    <property type="match status" value="1"/>
</dbReference>
<evidence type="ECO:0000313" key="5">
    <source>
        <dbReference type="EMBL" id="SPD13595.1"/>
    </source>
</evidence>
<proteinExistence type="predicted"/>
<dbReference type="PANTHER" id="PTHR47458:SF1">
    <property type="entry name" value="SMAD_FHA DOMAIN-CONTAINING PROTEIN"/>
    <property type="match status" value="1"/>
</dbReference>
<feature type="compositionally biased region" description="Acidic residues" evidence="2">
    <location>
        <begin position="3038"/>
        <end position="3051"/>
    </location>
</feature>
<dbReference type="InterPro" id="IPR000253">
    <property type="entry name" value="FHA_dom"/>
</dbReference>
<dbReference type="Pfam" id="PF00078">
    <property type="entry name" value="RVT_1"/>
    <property type="match status" value="2"/>
</dbReference>
<dbReference type="PROSITE" id="PS00726">
    <property type="entry name" value="AP_NUCLEASE_F1_1"/>
    <property type="match status" value="1"/>
</dbReference>
<accession>A0A2N9HNQ3</accession>
<dbReference type="EMBL" id="OIVN01003790">
    <property type="protein sequence ID" value="SPD13595.1"/>
    <property type="molecule type" value="Genomic_DNA"/>
</dbReference>
<dbReference type="InterPro" id="IPR026960">
    <property type="entry name" value="RVT-Znf"/>
</dbReference>
<dbReference type="PANTHER" id="PTHR47458">
    <property type="entry name" value="SMAD/FHA DOMAIN-CONTAINING PROTEIN"/>
    <property type="match status" value="1"/>
</dbReference>
<dbReference type="Pfam" id="PF00498">
    <property type="entry name" value="FHA"/>
    <property type="match status" value="1"/>
</dbReference>
<evidence type="ECO:0000256" key="2">
    <source>
        <dbReference type="SAM" id="MobiDB-lite"/>
    </source>
</evidence>
<dbReference type="PROSITE" id="PS50006">
    <property type="entry name" value="FHA_DOMAIN"/>
    <property type="match status" value="1"/>
</dbReference>
<dbReference type="SUPFAM" id="SSF49879">
    <property type="entry name" value="SMAD/FHA domain"/>
    <property type="match status" value="1"/>
</dbReference>
<dbReference type="InterPro" id="IPR000477">
    <property type="entry name" value="RT_dom"/>
</dbReference>
<feature type="compositionally biased region" description="Low complexity" evidence="2">
    <location>
        <begin position="709"/>
        <end position="722"/>
    </location>
</feature>
<feature type="coiled-coil region" evidence="1">
    <location>
        <begin position="2445"/>
        <end position="2507"/>
    </location>
</feature>
<feature type="compositionally biased region" description="Polar residues" evidence="2">
    <location>
        <begin position="673"/>
        <end position="688"/>
    </location>
</feature>
<feature type="coiled-coil region" evidence="1">
    <location>
        <begin position="2361"/>
        <end position="2417"/>
    </location>
</feature>
<feature type="region of interest" description="Disordered" evidence="2">
    <location>
        <begin position="3019"/>
        <end position="3069"/>
    </location>
</feature>
<keyword evidence="1" id="KW-0175">Coiled coil</keyword>
<dbReference type="InterPro" id="IPR005135">
    <property type="entry name" value="Endo/exonuclease/phosphatase"/>
</dbReference>
<dbReference type="Pfam" id="PF13966">
    <property type="entry name" value="zf-RVT"/>
    <property type="match status" value="3"/>
</dbReference>
<dbReference type="SUPFAM" id="SSF56672">
    <property type="entry name" value="DNA/RNA polymerases"/>
    <property type="match status" value="2"/>
</dbReference>
<feature type="region of interest" description="Disordered" evidence="2">
    <location>
        <begin position="1"/>
        <end position="49"/>
    </location>
</feature>
<reference evidence="5" key="1">
    <citation type="submission" date="2018-02" db="EMBL/GenBank/DDBJ databases">
        <authorList>
            <person name="Cohen D.B."/>
            <person name="Kent A.D."/>
        </authorList>
    </citation>
    <scope>NUCLEOTIDE SEQUENCE</scope>
</reference>
<feature type="compositionally biased region" description="Basic and acidic residues" evidence="2">
    <location>
        <begin position="692"/>
        <end position="703"/>
    </location>
</feature>
<feature type="region of interest" description="Disordered" evidence="2">
    <location>
        <begin position="534"/>
        <end position="563"/>
    </location>
</feature>
<feature type="region of interest" description="Disordered" evidence="2">
    <location>
        <begin position="637"/>
        <end position="722"/>
    </location>
</feature>
<evidence type="ECO:0000259" key="4">
    <source>
        <dbReference type="PROSITE" id="PS50878"/>
    </source>
</evidence>
<dbReference type="InterPro" id="IPR008984">
    <property type="entry name" value="SMAD_FHA_dom_sf"/>
</dbReference>
<evidence type="ECO:0000256" key="1">
    <source>
        <dbReference type="SAM" id="Coils"/>
    </source>
</evidence>
<protein>
    <recommendedName>
        <fullName evidence="6">Reverse transcriptase domain-containing protein</fullName>
    </recommendedName>
</protein>
<dbReference type="GO" id="GO:0003677">
    <property type="term" value="F:DNA binding"/>
    <property type="evidence" value="ECO:0007669"/>
    <property type="project" value="InterPro"/>
</dbReference>
<dbReference type="SMART" id="SM00240">
    <property type="entry name" value="FHA"/>
    <property type="match status" value="1"/>
</dbReference>
<feature type="region of interest" description="Disordered" evidence="2">
    <location>
        <begin position="747"/>
        <end position="767"/>
    </location>
</feature>
<feature type="region of interest" description="Disordered" evidence="2">
    <location>
        <begin position="2860"/>
        <end position="2879"/>
    </location>
</feature>
<dbReference type="GO" id="GO:0006281">
    <property type="term" value="P:DNA repair"/>
    <property type="evidence" value="ECO:0007669"/>
    <property type="project" value="InterPro"/>
</dbReference>
<feature type="coiled-coil region" evidence="1">
    <location>
        <begin position="2251"/>
        <end position="2325"/>
    </location>
</feature>
<feature type="compositionally biased region" description="Basic and acidic residues" evidence="2">
    <location>
        <begin position="2907"/>
        <end position="2924"/>
    </location>
</feature>
<evidence type="ECO:0008006" key="6">
    <source>
        <dbReference type="Google" id="ProtNLM"/>
    </source>
</evidence>
<dbReference type="InterPro" id="IPR036691">
    <property type="entry name" value="Endo/exonu/phosph_ase_sf"/>
</dbReference>
<dbReference type="GO" id="GO:0004519">
    <property type="term" value="F:endonuclease activity"/>
    <property type="evidence" value="ECO:0007669"/>
    <property type="project" value="InterPro"/>
</dbReference>
<feature type="domain" description="Reverse transcriptase" evidence="4">
    <location>
        <begin position="1303"/>
        <end position="1551"/>
    </location>
</feature>
<feature type="domain" description="Reverse transcriptase" evidence="4">
    <location>
        <begin position="81"/>
        <end position="386"/>
    </location>
</feature>
<dbReference type="InterPro" id="IPR043502">
    <property type="entry name" value="DNA/RNA_pol_sf"/>
</dbReference>
<name>A0A2N9HNQ3_FAGSY</name>
<feature type="region of interest" description="Disordered" evidence="2">
    <location>
        <begin position="2901"/>
        <end position="2928"/>
    </location>
</feature>
<feature type="compositionally biased region" description="Low complexity" evidence="2">
    <location>
        <begin position="18"/>
        <end position="38"/>
    </location>
</feature>
<sequence length="3069" mass="345696">MGAVVGEKQSTPKPSPNPIIGASASASGSGSPTNPNPITNKNDASSSPRDHILSVASKIASQPLQFSDPDIWAVLTAISTNARKRHQSMHMLLTADEHCIGRIVENTRFQIESNAVSANHCKIYRRRLAPADDSDYSVFLKDTSTNGTYLNWEKLRKNSAEAKLRHGDIISFAAPPQHELAFAFVYRDVVASTPVTDGAVAKRKAVQQGDPGVLCKLDVEKAYDHVNWEFLLYMLTRFGFSEKWRHWIKFCISTARFSIFVNGSPSGFFASSRGLRQGDPLSPLLFVIVMEALSRLLDRAVRERLCSGFIVGKSDETSLMISHLLFADDTLIFCDVDSDQLSNLRHLFSWFEVCSSLKINLSKSEIVAVGDVPNIEDIREILGCKLALLPMGGSSFYKLFLLVLVMSDSRFFHVESKSYEIARYVNELRIIERGQKHLSHVTMGLVTARWCHDILLEFATLPPDQNAFRSFREGNKVFVIQKQRNGKGRFASVTVLGDTKDKGSVIIPEGRGAGGWRGFSQEINGVLTPAVSALHHHRRQAPVPDSSRTQRRSNSNGDERSFKEVVILGDQIPKISHANASGPDNKWVVQWAGVMDKPSGDPVIIQTQDPVDPKPANIGPSLTTNLAAKPNKRSLFTKPTSAAKPPFNHFHKPDPKPKHPKPTPKFIWRPRSGPQTTGLGETSGTHVSVHSEAPEHVSVHTEASESQFSESQTSDEQLSDSDLSLAPVSQLPTITEVFQEIGAVAKSAEDGSSWGSQGLEDGSEVSWMESESALLDIGKGESSYLAVVNSGESSEHLMIESQVVDVEDPGAIVVIDGGEVVGSEELVPLMVEPLAVAGPQDIGHASGEVDKGSGRTPSERVLRRLRGVGKVLGASFEGYEQRVMDLLMDIEARHQQKKDELFSTRRSPSSGRKYCRELKGLVSSVNYEAKASKEAKGKDKPDIICLQETKLELITKAIVRSLWRCHHVDWMFLGSNGASGGILLMWDKSGVYGPNVDRERGLLWDELAGIRSWWGVPWVVGGDFNVVRFPSERFGSVGFSPAMHDFSDFIFANGLIDIPLSGGNFTWSNNREVVSMSRIDRFLYTADWEESFITISQKRLVRLTSDHFPVMLECGSVPRGRRPFRFENMWLKADGFLERVRDWWGSYQFIGTPSFVFAHKLKALKGDLRKWNVDEFGHVIMKKNMMMADLRELDVVEESRPLSVEEKCKKETTSVELDKLILMEEICWRQKSRALWLQEGDKNSKFFHRDHIASFYEHLYMETGYSRPLLDGMQFSAISGEDAKWLERPFDEEEIAGVVQGFNGDKAPGPDRSLNATFVSLIPKKHGADEIKDFRPISLVGGIYKIIAKMLAVRLSVVLGKIISPSQNAFVKGRQILDSVLIANECLDSRLKAEEPGVICKLDLEKAYDRVNWEFLFPCGFFQSSRGIRQGDPLSPLLFVIIMEALSRMIDKASGAGLLTGFSVGGESSDSLRISHLLFADDTLIFCEASPDNLIYLRAILTWFEAASGLRVNLGKSELAPVGEVPHLEVLAEILGCKTSVFPMQYLGLPLGAHFKVQSIWNPIVEKLERRLAGWKRMYLSKGGRLTLIKSTLSNLPTYYLSLFPIPVAVAKRIETIQRNFLWGDSEEVIKFHLVNWDLICTPFSNGGLNIRSLRRFNEALLGKWLWRFGVEREALWRQVVMVKYGALEGGWASKMPTGTYGVGLWKFIRSGWNKFSRMLKYEVGDGTRIRFWDDVWCIDSPLKSAYPELYRIARAKGAFVADNFQCRGNSIHWEVTFSRLAQDWELESFSSFLELLYSFTGIGSGEDKVCWKPSQSKNFQVKSYYKSLTTYGKDCFPWKSIWKAKVPPRVAFFSWTAALGRILTAENLRRRRVIIISWCCMCKVNGESVDHLLLHCAYAKELWDLVFAMFGIAWVMPATVRDLFDCWLGKMGKDPIHVIWRAVPHCLMWCLWRERNLRTFEGCEKHVADLKLLFLRTLFEWMGKRCLVEVSGGCKVWEFMGWLVFSYGQRPGPFPELFAISRDREASVDDIRSFPKGILHWDLRFSRNVHDWELESLSNFMELIYSIPLKDEGEDMLGWRRNLNKGFSVKEYYCYLSMVSFDFFPWKSIWKAKVPPRVAFFSWTAALGRLLTIDNLRKRNLILVDWFIWDALGDALSCAGLLGCWQGRYGNHCNLVVWRMVPHCVMWCLWRERNDQHFEDCERSTSALKLLFFQTLYAWVFALEDFVSENKRFKGIGIGAPEGPISLDDFRSLQRSNMELRKQLENLVHTIDTLRNENRAVVQHHENEMKELKESVTKSYMDRLNGLNQLLEVKQRELESVNRISSEQKHSIEDLNRRLSASIQSCTEANAIMESQKASIAEIKAQLFEERDQRREEREKAVVDLKAAVQRAQSEAQEELKRLSDATLRREREQQEEDTRQKLVISDNKIRQLETQVCQEQQASANGRKRVEVLEHEMKRLRNELEIEKSAREEAWAKVSALELEINATLRDLDFERQRLKGARERLMLRFCNVGKIALLPTAGHIIPWKSIWKTKAPPRVAFFVWAAAMGCILTIDNLRKRHVIVIDWCYMCKECGESIAYLLLHCLAAREIWNFIFSMFNTLWVMPCGRNSRSFEGKENNLMEIKGMFIRTLMDWSKAAGATSCSLYTFSSRETQLRAFYSTTEEISVLFAKQQEQLKAMQRTLEDEENYENTSVDIDLNLLNGVINETLGGRKEATGYCGNSTAKAGPAASAQGFDINQVETSSDEASVTEKHDCDFRSQDECQNTQEADFTSADHGVKAGFGSDICGVGTTPVLEGDTVGTEQVLETESLGIDGERNIDLNKCGTLAGDTMQIDDEAHVQETEEQGQTLCLEARHDSQSNNPLENLKSMEDTEAGDTIRTTDLLASEVAGSWACSTAPSVHGENESPRSRDNESPRSRDNDEDGVVAIHGSNIQVAESQSTHSPQAIATRRNDFLSRDNDEEGAMALHDSNVQVAESQITPSSEAVAKRRNHERQALGEMIGIVAPDLKEQFGDAINDDCDQGREKQGCTSDSETESCTDNDDDNGVDDKGGSVSDTEGSGRSQ</sequence>
<dbReference type="Gene3D" id="2.60.200.20">
    <property type="match status" value="1"/>
</dbReference>